<evidence type="ECO:0000313" key="2">
    <source>
        <dbReference type="EMBL" id="AMD85710.1"/>
    </source>
</evidence>
<dbReference type="Gene3D" id="3.30.70.2970">
    <property type="entry name" value="Protein of unknown function (DUF541), domain 2"/>
    <property type="match status" value="1"/>
</dbReference>
<keyword evidence="1" id="KW-1133">Transmembrane helix</keyword>
<dbReference type="Gene3D" id="3.30.110.170">
    <property type="entry name" value="Protein of unknown function (DUF541), domain 1"/>
    <property type="match status" value="1"/>
</dbReference>
<keyword evidence="1" id="KW-0812">Transmembrane</keyword>
<keyword evidence="3" id="KW-1185">Reference proteome</keyword>
<protein>
    <recommendedName>
        <fullName evidence="4">SIMPL domain-containing protein</fullName>
    </recommendedName>
</protein>
<feature type="transmembrane region" description="Helical" evidence="1">
    <location>
        <begin position="6"/>
        <end position="27"/>
    </location>
</feature>
<evidence type="ECO:0008006" key="4">
    <source>
        <dbReference type="Google" id="ProtNLM"/>
    </source>
</evidence>
<dbReference type="InterPro" id="IPR007497">
    <property type="entry name" value="SIMPL/DUF541"/>
</dbReference>
<dbReference type="Pfam" id="PF04402">
    <property type="entry name" value="SIMPL"/>
    <property type="match status" value="1"/>
</dbReference>
<dbReference type="InterPro" id="IPR016907">
    <property type="entry name" value="UCP029033"/>
</dbReference>
<evidence type="ECO:0000313" key="3">
    <source>
        <dbReference type="Proteomes" id="UP000065822"/>
    </source>
</evidence>
<gene>
    <name evidence="2" type="ORF">AXF12_09410</name>
</gene>
<name>A0ABN4KEF7_9FLAO</name>
<sequence>MDRRIIIAIIAVIGGVLATYLIANAVINRNEDTRTITVTGLGSKEFTSDLVVWNGRFARQDKDLKQAYEALERDRKVVEGYLLSQGLKKEEIVFSAVDISRNYQSERDDEGHYSQRFMGFVLEQSVSLESKDIAKIEAVSRNISEIINQGIEFTSLSPRYYYTRLAELKHEIIAKATEDARIRAEKIAQNSGGRLGRLTKATTGIIQITAPYSDEEYSYGGTFNTSSKEKVASITIKLEYKVR</sequence>
<dbReference type="PIRSF" id="PIRSF029033">
    <property type="entry name" value="UCP029033"/>
    <property type="match status" value="1"/>
</dbReference>
<organism evidence="2 3">
    <name type="scientific">Capnocytophaga haemolytica</name>
    <dbReference type="NCBI Taxonomy" id="45243"/>
    <lineage>
        <taxon>Bacteria</taxon>
        <taxon>Pseudomonadati</taxon>
        <taxon>Bacteroidota</taxon>
        <taxon>Flavobacteriia</taxon>
        <taxon>Flavobacteriales</taxon>
        <taxon>Flavobacteriaceae</taxon>
        <taxon>Capnocytophaga</taxon>
    </lineage>
</organism>
<evidence type="ECO:0000256" key="1">
    <source>
        <dbReference type="SAM" id="Phobius"/>
    </source>
</evidence>
<dbReference type="EMBL" id="CP014227">
    <property type="protein sequence ID" value="AMD85710.1"/>
    <property type="molecule type" value="Genomic_DNA"/>
</dbReference>
<dbReference type="InterPro" id="IPR052022">
    <property type="entry name" value="26kDa_periplasmic_antigen"/>
</dbReference>
<dbReference type="PANTHER" id="PTHR34387">
    <property type="entry name" value="SLR1258 PROTEIN"/>
    <property type="match status" value="1"/>
</dbReference>
<reference evidence="2 3" key="1">
    <citation type="submission" date="2016-02" db="EMBL/GenBank/DDBJ databases">
        <authorList>
            <person name="Holder M.E."/>
            <person name="Ajami N.J."/>
            <person name="Petrosino J.F."/>
        </authorList>
    </citation>
    <scope>NUCLEOTIDE SEQUENCE [LARGE SCALE GENOMIC DNA]</scope>
    <source>
        <strain evidence="2 3">CCUG 32990</strain>
    </source>
</reference>
<keyword evidence="1" id="KW-0472">Membrane</keyword>
<accession>A0ABN4KEF7</accession>
<dbReference type="Proteomes" id="UP000065822">
    <property type="component" value="Chromosome"/>
</dbReference>
<dbReference type="RefSeq" id="WP_066430565.1">
    <property type="nucleotide sequence ID" value="NZ_CP014227.1"/>
</dbReference>
<dbReference type="PANTHER" id="PTHR34387:SF2">
    <property type="entry name" value="SLR1258 PROTEIN"/>
    <property type="match status" value="1"/>
</dbReference>
<proteinExistence type="predicted"/>